<reference evidence="4 5" key="1">
    <citation type="submission" date="2019-12" db="EMBL/GenBank/DDBJ databases">
        <title>Full genome sequence of a Bacillus safensis strain isolated from commercially available natto in Indonesia.</title>
        <authorList>
            <person name="Yoshida M."/>
            <person name="Uomi M."/>
            <person name="Waturangi D."/>
            <person name="Ekaputri J.J."/>
            <person name="Setiamarga D.H.E."/>
        </authorList>
    </citation>
    <scope>NUCLEOTIDE SEQUENCE [LARGE SCALE GENOMIC DNA]</scope>
    <source>
        <strain evidence="4 5">IDN1</strain>
    </source>
</reference>
<keyword evidence="1" id="KW-0596">Phosphopantetheine</keyword>
<evidence type="ECO:0000313" key="4">
    <source>
        <dbReference type="EMBL" id="BBP87071.1"/>
    </source>
</evidence>
<dbReference type="InterPro" id="IPR013968">
    <property type="entry name" value="PKS_KR"/>
</dbReference>
<dbReference type="InterPro" id="IPR036291">
    <property type="entry name" value="NAD(P)-bd_dom_sf"/>
</dbReference>
<evidence type="ECO:0000313" key="5">
    <source>
        <dbReference type="Proteomes" id="UP000464658"/>
    </source>
</evidence>
<dbReference type="InterPro" id="IPR057326">
    <property type="entry name" value="KR_dom"/>
</dbReference>
<dbReference type="AlphaFoldDB" id="A0A5S9M261"/>
<dbReference type="Gene3D" id="3.40.50.720">
    <property type="entry name" value="NAD(P)-binding Rossmann-like Domain"/>
    <property type="match status" value="1"/>
</dbReference>
<dbReference type="EMBL" id="AP021906">
    <property type="protein sequence ID" value="BBP87071.1"/>
    <property type="molecule type" value="Genomic_DNA"/>
</dbReference>
<dbReference type="GO" id="GO:0005737">
    <property type="term" value="C:cytoplasm"/>
    <property type="evidence" value="ECO:0007669"/>
    <property type="project" value="TreeGrafter"/>
</dbReference>
<sequence length="275" mass="30583">MKKPPFESSGLYVMTGGLGGIGRMLSEHLLTSYQAHLVLVGRKAREALSAEQHDVLISLENLTEKRGGTVLYEKVDITDAKAIETLISKQETALGKRLHGVIHFAGIIQEELLRDMTSVSLHAMYEAKVYGTISLHEAASKRHNVLFLSSSSARTLKGGMTVGAYCAANEFVEQFAHYQRLTSTVKPYCFSFSMWDETGMSEGSMIKGMLKERGYLPIPKRAGIQTMLACLMTDAPLIYIGLDRSKQEIQEMIQGEIQTEQAVYVFFQNRSNKGF</sequence>
<proteinExistence type="predicted"/>
<dbReference type="GO" id="GO:0004312">
    <property type="term" value="F:fatty acid synthase activity"/>
    <property type="evidence" value="ECO:0007669"/>
    <property type="project" value="TreeGrafter"/>
</dbReference>
<dbReference type="PANTHER" id="PTHR43775">
    <property type="entry name" value="FATTY ACID SYNTHASE"/>
    <property type="match status" value="1"/>
</dbReference>
<keyword evidence="2" id="KW-0597">Phosphoprotein</keyword>
<protein>
    <recommendedName>
        <fullName evidence="3">Ketoreductase domain-containing protein</fullName>
    </recommendedName>
</protein>
<feature type="domain" description="Ketoreductase" evidence="3">
    <location>
        <begin position="10"/>
        <end position="198"/>
    </location>
</feature>
<dbReference type="GO" id="GO:0071770">
    <property type="term" value="P:DIM/DIP cell wall layer assembly"/>
    <property type="evidence" value="ECO:0007669"/>
    <property type="project" value="TreeGrafter"/>
</dbReference>
<dbReference type="InterPro" id="IPR050091">
    <property type="entry name" value="PKS_NRPS_Biosynth_Enz"/>
</dbReference>
<evidence type="ECO:0000256" key="1">
    <source>
        <dbReference type="ARBA" id="ARBA00022450"/>
    </source>
</evidence>
<gene>
    <name evidence="4" type="ORF">BsIDN1_06890</name>
</gene>
<dbReference type="Proteomes" id="UP000464658">
    <property type="component" value="Chromosome"/>
</dbReference>
<organism evidence="4 5">
    <name type="scientific">Bacillus safensis</name>
    <dbReference type="NCBI Taxonomy" id="561879"/>
    <lineage>
        <taxon>Bacteria</taxon>
        <taxon>Bacillati</taxon>
        <taxon>Bacillota</taxon>
        <taxon>Bacilli</taxon>
        <taxon>Bacillales</taxon>
        <taxon>Bacillaceae</taxon>
        <taxon>Bacillus</taxon>
    </lineage>
</organism>
<accession>A0A5S9M261</accession>
<dbReference type="PANTHER" id="PTHR43775:SF37">
    <property type="entry name" value="SI:DKEY-61P9.11"/>
    <property type="match status" value="1"/>
</dbReference>
<name>A0A5S9M261_BACIA</name>
<dbReference type="Pfam" id="PF08659">
    <property type="entry name" value="KR"/>
    <property type="match status" value="1"/>
</dbReference>
<dbReference type="GO" id="GO:0006633">
    <property type="term" value="P:fatty acid biosynthetic process"/>
    <property type="evidence" value="ECO:0007669"/>
    <property type="project" value="TreeGrafter"/>
</dbReference>
<dbReference type="SMART" id="SM00822">
    <property type="entry name" value="PKS_KR"/>
    <property type="match status" value="1"/>
</dbReference>
<dbReference type="GO" id="GO:0005886">
    <property type="term" value="C:plasma membrane"/>
    <property type="evidence" value="ECO:0007669"/>
    <property type="project" value="TreeGrafter"/>
</dbReference>
<evidence type="ECO:0000256" key="2">
    <source>
        <dbReference type="ARBA" id="ARBA00022553"/>
    </source>
</evidence>
<dbReference type="SUPFAM" id="SSF51735">
    <property type="entry name" value="NAD(P)-binding Rossmann-fold domains"/>
    <property type="match status" value="1"/>
</dbReference>
<evidence type="ECO:0000259" key="3">
    <source>
        <dbReference type="SMART" id="SM00822"/>
    </source>
</evidence>